<organism evidence="2 3">
    <name type="scientific">Brucella pseudogrignonensis</name>
    <dbReference type="NCBI Taxonomy" id="419475"/>
    <lineage>
        <taxon>Bacteria</taxon>
        <taxon>Pseudomonadati</taxon>
        <taxon>Pseudomonadota</taxon>
        <taxon>Alphaproteobacteria</taxon>
        <taxon>Hyphomicrobiales</taxon>
        <taxon>Brucellaceae</taxon>
        <taxon>Brucella/Ochrobactrum group</taxon>
        <taxon>Brucella</taxon>
    </lineage>
</organism>
<protein>
    <submittedName>
        <fullName evidence="2">Putative membrane protein</fullName>
    </submittedName>
</protein>
<keyword evidence="1" id="KW-1133">Transmembrane helix</keyword>
<dbReference type="AlphaFoldDB" id="A0A256G8I9"/>
<reference evidence="2 3" key="1">
    <citation type="submission" date="2017-07" db="EMBL/GenBank/DDBJ databases">
        <title>Phylogenetic study on the rhizospheric bacterium Ochrobactrum sp. A44.</title>
        <authorList>
            <person name="Krzyzanowska D.M."/>
            <person name="Ossowicki A."/>
            <person name="Rajewska M."/>
            <person name="Maciag T."/>
            <person name="Kaczynski Z."/>
            <person name="Czerwicka M."/>
            <person name="Jafra S."/>
        </authorList>
    </citation>
    <scope>NUCLEOTIDE SEQUENCE [LARGE SCALE GENOMIC DNA]</scope>
    <source>
        <strain evidence="2 3">CCUG 30717</strain>
    </source>
</reference>
<gene>
    <name evidence="2" type="ORF">CEV34_4012</name>
</gene>
<feature type="transmembrane region" description="Helical" evidence="1">
    <location>
        <begin position="54"/>
        <end position="73"/>
    </location>
</feature>
<sequence>MRFGKEKSRPHMHYAFSEQRNISMTDAQIGLMVATPAIIGFSLVLYRMGALQGAGTLSAVAASIVIAIVLFFGQ</sequence>
<evidence type="ECO:0000313" key="3">
    <source>
        <dbReference type="Proteomes" id="UP000216188"/>
    </source>
</evidence>
<feature type="transmembrane region" description="Helical" evidence="1">
    <location>
        <begin position="29"/>
        <end position="48"/>
    </location>
</feature>
<keyword evidence="1" id="KW-0472">Membrane</keyword>
<evidence type="ECO:0000256" key="1">
    <source>
        <dbReference type="SAM" id="Phobius"/>
    </source>
</evidence>
<keyword evidence="3" id="KW-1185">Reference proteome</keyword>
<name>A0A256G8I9_9HYPH</name>
<dbReference type="EMBL" id="NNRM01000041">
    <property type="protein sequence ID" value="OYR23266.1"/>
    <property type="molecule type" value="Genomic_DNA"/>
</dbReference>
<comment type="caution">
    <text evidence="2">The sequence shown here is derived from an EMBL/GenBank/DDBJ whole genome shotgun (WGS) entry which is preliminary data.</text>
</comment>
<dbReference type="Proteomes" id="UP000216188">
    <property type="component" value="Unassembled WGS sequence"/>
</dbReference>
<evidence type="ECO:0000313" key="2">
    <source>
        <dbReference type="EMBL" id="OYR23266.1"/>
    </source>
</evidence>
<accession>A0A256G8I9</accession>
<keyword evidence="1" id="KW-0812">Transmembrane</keyword>
<proteinExistence type="predicted"/>